<evidence type="ECO:0000313" key="3">
    <source>
        <dbReference type="Proteomes" id="UP000009230"/>
    </source>
</evidence>
<dbReference type="HOGENOM" id="CLU_1553438_0_0_6"/>
<dbReference type="SUPFAM" id="SSF103515">
    <property type="entry name" value="Autotransporter"/>
    <property type="match status" value="1"/>
</dbReference>
<evidence type="ECO:0000313" key="2">
    <source>
        <dbReference type="EMBL" id="AEF56285.1"/>
    </source>
</evidence>
<keyword evidence="3" id="KW-1185">Reference proteome</keyword>
<proteinExistence type="predicted"/>
<evidence type="ECO:0000256" key="1">
    <source>
        <dbReference type="SAM" id="SignalP"/>
    </source>
</evidence>
<feature type="signal peptide" evidence="1">
    <location>
        <begin position="1"/>
        <end position="20"/>
    </location>
</feature>
<evidence type="ECO:0008006" key="4">
    <source>
        <dbReference type="Google" id="ProtNLM"/>
    </source>
</evidence>
<sequence length="172" mass="19710">MKIHMLFFSTSMLLSHQAMAFDVEVDPFAYALSGHSVHFGFGENNFRFDIGLFGADIPEAFHGNENYEQEFTGYGVKLDYLFGRYEGLFVGIEAQTSEYKYTLKSTKENTTRTQTSFGPRIGYRIMYSKNMTITPWLGIDFNLEHDDIVLSGEKFESSTVSLFPTVHLGWKF</sequence>
<dbReference type="EMBL" id="CP002771">
    <property type="protein sequence ID" value="AEF56285.1"/>
    <property type="molecule type" value="Genomic_DNA"/>
</dbReference>
<name>F6CTB9_MARPP</name>
<dbReference type="KEGG" id="mpc:Mar181_3264"/>
<dbReference type="AlphaFoldDB" id="F6CTB9"/>
<dbReference type="STRING" id="491952.Mar181_3264"/>
<gene>
    <name evidence="2" type="ordered locus">Mar181_3264</name>
</gene>
<dbReference type="RefSeq" id="WP_013797755.1">
    <property type="nucleotide sequence ID" value="NC_015559.1"/>
</dbReference>
<dbReference type="eggNOG" id="ENOG50334EI">
    <property type="taxonomic scope" value="Bacteria"/>
</dbReference>
<feature type="chain" id="PRO_5003338382" description="Outer membrane protein beta-barrel domain-containing protein" evidence="1">
    <location>
        <begin position="21"/>
        <end position="172"/>
    </location>
</feature>
<dbReference type="InterPro" id="IPR036709">
    <property type="entry name" value="Autotransporte_beta_dom_sf"/>
</dbReference>
<reference evidence="2 3" key="1">
    <citation type="journal article" date="2012" name="Stand. Genomic Sci.">
        <title>Complete genome sequence of Marinomonas posidonica type strain (IVIA-Po-181(T)).</title>
        <authorList>
            <person name="Lucas-Elio P."/>
            <person name="Goodwin L."/>
            <person name="Woyke T."/>
            <person name="Pitluck S."/>
            <person name="Nolan M."/>
            <person name="Kyrpides N.C."/>
            <person name="Detter J.C."/>
            <person name="Copeland A."/>
            <person name="Lu M."/>
            <person name="Bruce D."/>
            <person name="Detter C."/>
            <person name="Tapia R."/>
            <person name="Han S."/>
            <person name="Land M.L."/>
            <person name="Ivanova N."/>
            <person name="Mikhailova N."/>
            <person name="Johnston A.W."/>
            <person name="Sanchez-Amat A."/>
        </authorList>
    </citation>
    <scope>NUCLEOTIDE SEQUENCE [LARGE SCALE GENOMIC DNA]</scope>
    <source>
        <strain evidence="3">CECT 7376 / NCIMB 14433 / IVIA-Po-181</strain>
    </source>
</reference>
<protein>
    <recommendedName>
        <fullName evidence="4">Outer membrane protein beta-barrel domain-containing protein</fullName>
    </recommendedName>
</protein>
<dbReference type="Proteomes" id="UP000009230">
    <property type="component" value="Chromosome"/>
</dbReference>
<accession>F6CTB9</accession>
<organism evidence="2 3">
    <name type="scientific">Marinomonas posidonica (strain CECT 7376 / NCIMB 14433 / IVIA-Po-181)</name>
    <dbReference type="NCBI Taxonomy" id="491952"/>
    <lineage>
        <taxon>Bacteria</taxon>
        <taxon>Pseudomonadati</taxon>
        <taxon>Pseudomonadota</taxon>
        <taxon>Gammaproteobacteria</taxon>
        <taxon>Oceanospirillales</taxon>
        <taxon>Oceanospirillaceae</taxon>
        <taxon>Marinomonas</taxon>
    </lineage>
</organism>
<dbReference type="OrthoDB" id="7064115at2"/>
<keyword evidence="1" id="KW-0732">Signal</keyword>